<dbReference type="RefSeq" id="WP_038267579.1">
    <property type="nucleotide sequence ID" value="NZ_FSRH01000004.1"/>
</dbReference>
<dbReference type="Gene3D" id="3.30.700.20">
    <property type="entry name" value="Hypothetical protein ph0010, domain 1"/>
    <property type="match status" value="1"/>
</dbReference>
<organism evidence="2 3">
    <name type="scientific">Peptoclostridium litorale DSM 5388</name>
    <dbReference type="NCBI Taxonomy" id="1121324"/>
    <lineage>
        <taxon>Bacteria</taxon>
        <taxon>Bacillati</taxon>
        <taxon>Bacillota</taxon>
        <taxon>Clostridia</taxon>
        <taxon>Peptostreptococcales</taxon>
        <taxon>Peptoclostridiaceae</taxon>
        <taxon>Peptoclostridium</taxon>
    </lineage>
</organism>
<dbReference type="CDD" id="cd07951">
    <property type="entry name" value="ED_3B_N_AMMECR1"/>
    <property type="match status" value="1"/>
</dbReference>
<dbReference type="InterPro" id="IPR027485">
    <property type="entry name" value="AMMECR1_N"/>
</dbReference>
<dbReference type="GO" id="GO:0016702">
    <property type="term" value="F:oxidoreductase activity, acting on single donors with incorporation of molecular oxygen, incorporation of two atoms of oxygen"/>
    <property type="evidence" value="ECO:0007669"/>
    <property type="project" value="UniProtKB-ARBA"/>
</dbReference>
<reference evidence="2 3" key="1">
    <citation type="submission" date="2014-03" db="EMBL/GenBank/DDBJ databases">
        <title>Genome sequence of Clostridium litorale W6, DSM 5388.</title>
        <authorList>
            <person name="Poehlein A."/>
            <person name="Jagirdar A."/>
            <person name="Khonsari B."/>
            <person name="Chibani C.M."/>
            <person name="Gutierrez Gutierrez D.A."/>
            <person name="Davydova E."/>
            <person name="Alghaithi H.S."/>
            <person name="Nair K.P."/>
            <person name="Dhamotharan K."/>
            <person name="Chandran L."/>
            <person name="G W."/>
            <person name="Daniel R."/>
        </authorList>
    </citation>
    <scope>NUCLEOTIDE SEQUENCE [LARGE SCALE GENOMIC DNA]</scope>
    <source>
        <strain evidence="2 3">W6</strain>
    </source>
</reference>
<dbReference type="SUPFAM" id="SSF143447">
    <property type="entry name" value="AMMECR1-like"/>
    <property type="match status" value="1"/>
</dbReference>
<gene>
    <name evidence="2" type="ORF">CLIT_23c00560</name>
</gene>
<dbReference type="Pfam" id="PF02900">
    <property type="entry name" value="LigB"/>
    <property type="match status" value="1"/>
</dbReference>
<dbReference type="InterPro" id="IPR036071">
    <property type="entry name" value="AMMECR1_dom_sf"/>
</dbReference>
<dbReference type="PROSITE" id="PS51112">
    <property type="entry name" value="AMMECR1"/>
    <property type="match status" value="1"/>
</dbReference>
<dbReference type="InterPro" id="IPR023473">
    <property type="entry name" value="AMMECR1"/>
</dbReference>
<dbReference type="NCBIfam" id="TIGR04335">
    <property type="entry name" value="AmmeMemoSam_A"/>
    <property type="match status" value="1"/>
</dbReference>
<evidence type="ECO:0000259" key="1">
    <source>
        <dbReference type="PROSITE" id="PS51112"/>
    </source>
</evidence>
<accession>A0A069R9P1</accession>
<dbReference type="Proteomes" id="UP000027946">
    <property type="component" value="Unassembled WGS sequence"/>
</dbReference>
<dbReference type="InterPro" id="IPR004183">
    <property type="entry name" value="Xdiol_dOase_suB"/>
</dbReference>
<evidence type="ECO:0000313" key="3">
    <source>
        <dbReference type="Proteomes" id="UP000027946"/>
    </source>
</evidence>
<proteinExistence type="predicted"/>
<dbReference type="Pfam" id="PF01871">
    <property type="entry name" value="AMMECR1"/>
    <property type="match status" value="1"/>
</dbReference>
<dbReference type="OrthoDB" id="159752at2"/>
<feature type="domain" description="AMMECR1" evidence="1">
    <location>
        <begin position="297"/>
        <end position="478"/>
    </location>
</feature>
<name>A0A069R9P1_PEPLI</name>
<dbReference type="NCBIfam" id="TIGR04336">
    <property type="entry name" value="AmmeMemoSam_B"/>
    <property type="match status" value="1"/>
</dbReference>
<dbReference type="PANTHER" id="PTHR13016:SF0">
    <property type="entry name" value="AMME SYNDROME CANDIDATE GENE 1 PROTEIN"/>
    <property type="match status" value="1"/>
</dbReference>
<protein>
    <recommendedName>
        <fullName evidence="1">AMMECR1 domain-containing protein</fullName>
    </recommendedName>
</protein>
<dbReference type="AlphaFoldDB" id="A0A069R9P1"/>
<keyword evidence="3" id="KW-1185">Reference proteome</keyword>
<dbReference type="SUPFAM" id="SSF53213">
    <property type="entry name" value="LigB-like"/>
    <property type="match status" value="1"/>
</dbReference>
<dbReference type="Gene3D" id="3.40.830.10">
    <property type="entry name" value="LigB-like"/>
    <property type="match status" value="1"/>
</dbReference>
<comment type="caution">
    <text evidence="2">The sequence shown here is derived from an EMBL/GenBank/DDBJ whole genome shotgun (WGS) entry which is preliminary data.</text>
</comment>
<dbReference type="PANTHER" id="PTHR13016">
    <property type="entry name" value="AMMECR1 HOMOLOG"/>
    <property type="match status" value="1"/>
</dbReference>
<dbReference type="InterPro" id="IPR027623">
    <property type="entry name" value="AmmeMemoSam_A"/>
</dbReference>
<dbReference type="InterPro" id="IPR002733">
    <property type="entry name" value="AMMECR1_domain"/>
</dbReference>
<dbReference type="EMBL" id="JJMM01000026">
    <property type="protein sequence ID" value="KDR93784.1"/>
    <property type="molecule type" value="Genomic_DNA"/>
</dbReference>
<dbReference type="eggNOG" id="COG2078">
    <property type="taxonomic scope" value="Bacteria"/>
</dbReference>
<dbReference type="STRING" id="1121324.CLIT_23c00560"/>
<evidence type="ECO:0000313" key="2">
    <source>
        <dbReference type="EMBL" id="KDR93784.1"/>
    </source>
</evidence>
<sequence length="478" mass="53431">MNLKGVAFSPHPPIIIPEVGMGEEKGASKTIEGMEKMAKDVAVKAPKVIVLITPHGNVFSDGLCILDDEVLRGDLGKFARPDVRFERQVDQDLQHVIREQFEKDKVQHIFIDGEKAQEYMVDMEIDHGCAVPLYYIQKEYNEFKIIHMTIGMLSIMDMYRAGVSLAKAIEKSGRDTVIVASGDLSHRLSSTGPYSYNPKGAVFDGKIVDALRHGDFERAISIPRSVYEPAGECGYRSIAMALGSVDMADVDVKIYSYEGPFGVGYMTGFLDVKGEKKDSLLDMLERRDLAEMKAQRQSEDDYIKLARHAVESWVKEGRTIDLDYAGDSIGIDTESMEMRKAAAFVSIYKEGMLRGCVGTMEPVMENVAHEIIKNAISAASNDPRFSPIRSDEIERLDIKVDVLGDPELVQSKSELDENDYGVIIVSGSKKGVLLPKLEGVDSVERQIEIVKKKAGIEEGEKYDIYRFKVERHEHVDYE</sequence>
<dbReference type="GO" id="GO:0008198">
    <property type="term" value="F:ferrous iron binding"/>
    <property type="evidence" value="ECO:0007669"/>
    <property type="project" value="InterPro"/>
</dbReference>
<dbReference type="eggNOG" id="COG3885">
    <property type="taxonomic scope" value="Bacteria"/>
</dbReference>